<proteinExistence type="predicted"/>
<keyword evidence="3" id="KW-1185">Reference proteome</keyword>
<protein>
    <submittedName>
        <fullName evidence="2">Uncharacterized protein</fullName>
    </submittedName>
</protein>
<evidence type="ECO:0000256" key="1">
    <source>
        <dbReference type="SAM" id="MobiDB-lite"/>
    </source>
</evidence>
<gene>
    <name evidence="2" type="ORF">K0M31_013538</name>
</gene>
<dbReference type="Proteomes" id="UP001177670">
    <property type="component" value="Unassembled WGS sequence"/>
</dbReference>
<organism evidence="2 3">
    <name type="scientific">Melipona bicolor</name>
    <dbReference type="NCBI Taxonomy" id="60889"/>
    <lineage>
        <taxon>Eukaryota</taxon>
        <taxon>Metazoa</taxon>
        <taxon>Ecdysozoa</taxon>
        <taxon>Arthropoda</taxon>
        <taxon>Hexapoda</taxon>
        <taxon>Insecta</taxon>
        <taxon>Pterygota</taxon>
        <taxon>Neoptera</taxon>
        <taxon>Endopterygota</taxon>
        <taxon>Hymenoptera</taxon>
        <taxon>Apocrita</taxon>
        <taxon>Aculeata</taxon>
        <taxon>Apoidea</taxon>
        <taxon>Anthophila</taxon>
        <taxon>Apidae</taxon>
        <taxon>Melipona</taxon>
    </lineage>
</organism>
<dbReference type="AlphaFoldDB" id="A0AA40FI90"/>
<evidence type="ECO:0000313" key="2">
    <source>
        <dbReference type="EMBL" id="KAK1119352.1"/>
    </source>
</evidence>
<reference evidence="2" key="1">
    <citation type="submission" date="2021-10" db="EMBL/GenBank/DDBJ databases">
        <title>Melipona bicolor Genome sequencing and assembly.</title>
        <authorList>
            <person name="Araujo N.S."/>
            <person name="Arias M.C."/>
        </authorList>
    </citation>
    <scope>NUCLEOTIDE SEQUENCE</scope>
    <source>
        <strain evidence="2">USP_2M_L1-L4_2017</strain>
        <tissue evidence="2">Whole body</tissue>
    </source>
</reference>
<name>A0AA40FI90_9HYME</name>
<evidence type="ECO:0000313" key="3">
    <source>
        <dbReference type="Proteomes" id="UP001177670"/>
    </source>
</evidence>
<feature type="compositionally biased region" description="Polar residues" evidence="1">
    <location>
        <begin position="31"/>
        <end position="48"/>
    </location>
</feature>
<accession>A0AA40FI90</accession>
<comment type="caution">
    <text evidence="2">The sequence shown here is derived from an EMBL/GenBank/DDBJ whole genome shotgun (WGS) entry which is preliminary data.</text>
</comment>
<sequence>MIESRGSCKEALRSWHALTRWCSRASRCGTRGSSSKTPDTDTSNTSDGYNAVIPFVNMGQRTKETTG</sequence>
<feature type="region of interest" description="Disordered" evidence="1">
    <location>
        <begin position="26"/>
        <end position="67"/>
    </location>
</feature>
<dbReference type="EMBL" id="JAHYIQ010000037">
    <property type="protein sequence ID" value="KAK1119352.1"/>
    <property type="molecule type" value="Genomic_DNA"/>
</dbReference>